<proteinExistence type="predicted"/>
<organism evidence="1 2">
    <name type="scientific">Rhizophagus irregularis</name>
    <dbReference type="NCBI Taxonomy" id="588596"/>
    <lineage>
        <taxon>Eukaryota</taxon>
        <taxon>Fungi</taxon>
        <taxon>Fungi incertae sedis</taxon>
        <taxon>Mucoromycota</taxon>
        <taxon>Glomeromycotina</taxon>
        <taxon>Glomeromycetes</taxon>
        <taxon>Glomerales</taxon>
        <taxon>Glomeraceae</taxon>
        <taxon>Rhizophagus</taxon>
    </lineage>
</organism>
<reference evidence="1 2" key="1">
    <citation type="submission" date="2016-04" db="EMBL/GenBank/DDBJ databases">
        <title>Genome analyses suggest a sexual origin of heterokaryosis in a supposedly ancient asexual fungus.</title>
        <authorList>
            <person name="Ropars J."/>
            <person name="Sedzielewska K."/>
            <person name="Noel J."/>
            <person name="Charron P."/>
            <person name="Farinelli L."/>
            <person name="Marton T."/>
            <person name="Kruger M."/>
            <person name="Pelin A."/>
            <person name="Brachmann A."/>
            <person name="Corradi N."/>
        </authorList>
    </citation>
    <scope>NUCLEOTIDE SEQUENCE [LARGE SCALE GENOMIC DNA]</scope>
    <source>
        <strain evidence="1 2">A5</strain>
    </source>
</reference>
<dbReference type="Proteomes" id="UP000232722">
    <property type="component" value="Unassembled WGS sequence"/>
</dbReference>
<dbReference type="VEuPathDB" id="FungiDB:RhiirA1_483182"/>
<reference evidence="1 2" key="2">
    <citation type="submission" date="2017-09" db="EMBL/GenBank/DDBJ databases">
        <title>Extensive intraspecific genome diversity in a model arbuscular mycorrhizal fungus.</title>
        <authorList>
            <person name="Chen E.C."/>
            <person name="Morin E."/>
            <person name="Beaudet D."/>
            <person name="Noel J."/>
            <person name="Ndikumana S."/>
            <person name="Charron P."/>
            <person name="St-Onge C."/>
            <person name="Giorgi J."/>
            <person name="Grigoriev I.V."/>
            <person name="Roux C."/>
            <person name="Martin F.M."/>
            <person name="Corradi N."/>
        </authorList>
    </citation>
    <scope>NUCLEOTIDE SEQUENCE [LARGE SCALE GENOMIC DNA]</scope>
    <source>
        <strain evidence="1 2">A5</strain>
    </source>
</reference>
<sequence length="610" mass="70777">MQTRQTIMQGTKILTGSLAKEVEENDLFSTLFDSLTPGNYLHHNVRVEVRNKDTGLWITVHEGLESKLLLMKMLEFTKLKYVILPSDIAVSSPSHIRFPNAFTRLMEFKLQLPVQKRENTRNILLYNHIIQLLQNKNAVWYIDPHLEKLCLRGCHLPSLFNSLSVYQQNANSIEISLTEPWVSEAFWQEVISNIFEFTSMLKKYTENLKTTNDNMKRIHKSGNPNNELFDFVDLDQYAPNDPIKKHNFIRDIQLSVPAGLYRYPHGNYLGTLNFIWRAPDIEEASEYYKTLKAQMITRINDIIPIYCTRQMKKNYSLVCHLSKSVLRMLYHDLTGDASLANDQIGKEIEERLCLMISLEDPSIIVDLRTNNGFKGLKFDIFWDELDGYFNEHNNTVVNERRTNTILYIPYAISIRELRNKIITRLNTKYQGPPLPYDYEHEFSIKYQDYACFISADNKHKVPIREDVPISTGVRNKKTLALAEGEISASDHNFTKLLLTPSVTLFIDIPNNISESFYDRKVYVCYKDTVFQQSSALRHSTEFFNLVKHQYQNRPFPTILSLYTDGGPDHKCTFGSVQVALICLFLAGDFDMLIAVRTAPHYSWCNPAERL</sequence>
<accession>A0A2N0P046</accession>
<dbReference type="EMBL" id="LLXJ01001944">
    <property type="protein sequence ID" value="PKC00199.1"/>
    <property type="molecule type" value="Genomic_DNA"/>
</dbReference>
<dbReference type="VEuPathDB" id="FungiDB:FUN_012184"/>
<dbReference type="VEuPathDB" id="FungiDB:RhiirA1_472800"/>
<gene>
    <name evidence="1" type="ORF">RhiirA5_428550</name>
</gene>
<dbReference type="AlphaFoldDB" id="A0A2N0P046"/>
<name>A0A2N0P046_9GLOM</name>
<comment type="caution">
    <text evidence="1">The sequence shown here is derived from an EMBL/GenBank/DDBJ whole genome shotgun (WGS) entry which is preliminary data.</text>
</comment>
<dbReference type="VEuPathDB" id="FungiDB:RhiirFUN_016284"/>
<evidence type="ECO:0000313" key="1">
    <source>
        <dbReference type="EMBL" id="PKC00199.1"/>
    </source>
</evidence>
<dbReference type="VEuPathDB" id="FungiDB:RhiirFUN_024502"/>
<dbReference type="VEuPathDB" id="FungiDB:FUN_012185"/>
<evidence type="ECO:0000313" key="2">
    <source>
        <dbReference type="Proteomes" id="UP000232722"/>
    </source>
</evidence>
<protein>
    <submittedName>
        <fullName evidence="1">Uncharacterized protein</fullName>
    </submittedName>
</protein>